<evidence type="ECO:0000256" key="7">
    <source>
        <dbReference type="HAMAP-Rule" id="MF_02065"/>
    </source>
</evidence>
<comment type="caution">
    <text evidence="9">The sequence shown here is derived from an EMBL/GenBank/DDBJ whole genome shotgun (WGS) entry which is preliminary data.</text>
</comment>
<comment type="catalytic activity">
    <reaction evidence="7">
        <text>a peptidoglycan chain = a peptidoglycan chain with N-acetyl-1,6-anhydromuramyl-[peptide] at the reducing end + a peptidoglycan chain with N-acetylglucosamine at the non-reducing end.</text>
        <dbReference type="EC" id="4.2.2.29"/>
    </reaction>
</comment>
<comment type="similarity">
    <text evidence="7">Belongs to the transglycosylase MltG family.</text>
</comment>
<dbReference type="Pfam" id="PF02618">
    <property type="entry name" value="YceG"/>
    <property type="match status" value="1"/>
</dbReference>
<protein>
    <recommendedName>
        <fullName evidence="7">Endolytic murein transglycosylase</fullName>
        <ecNumber evidence="7">4.2.2.29</ecNumber>
    </recommendedName>
    <alternativeName>
        <fullName evidence="7">Peptidoglycan lytic transglycosylase</fullName>
    </alternativeName>
    <alternativeName>
        <fullName evidence="7">Peptidoglycan polymerization terminase</fullName>
    </alternativeName>
</protein>
<accession>T5KDG8</accession>
<organism evidence="9 10">
    <name type="scientific">Microbacterium maritypicum MF109</name>
    <dbReference type="NCBI Taxonomy" id="1333857"/>
    <lineage>
        <taxon>Bacteria</taxon>
        <taxon>Bacillati</taxon>
        <taxon>Actinomycetota</taxon>
        <taxon>Actinomycetes</taxon>
        <taxon>Micrococcales</taxon>
        <taxon>Microbacteriaceae</taxon>
        <taxon>Microbacterium</taxon>
    </lineage>
</organism>
<dbReference type="Proteomes" id="UP000016033">
    <property type="component" value="Unassembled WGS sequence"/>
</dbReference>
<keyword evidence="2 7" id="KW-0812">Transmembrane</keyword>
<dbReference type="EMBL" id="ATAO01000206">
    <property type="protein sequence ID" value="EQM74532.1"/>
    <property type="molecule type" value="Genomic_DNA"/>
</dbReference>
<dbReference type="EC" id="4.2.2.29" evidence="7"/>
<comment type="subcellular location">
    <subcellularLocation>
        <location evidence="7">Cell membrane</location>
        <topology evidence="7">Single-pass membrane protein</topology>
    </subcellularLocation>
</comment>
<reference evidence="9 10" key="1">
    <citation type="journal article" date="2013" name="Genome Announc.">
        <title>Whole-genome sequences of five oyster-associated bacteria show potential for crude oil hydrocarbon degradation.</title>
        <authorList>
            <person name="Chauhan A."/>
            <person name="Green S."/>
            <person name="Pathak A."/>
            <person name="Thomas J."/>
            <person name="Venkatramanan R."/>
        </authorList>
    </citation>
    <scope>NUCLEOTIDE SEQUENCE [LARGE SCALE GENOMIC DNA]</scope>
    <source>
        <strain evidence="9 10">MF109</strain>
    </source>
</reference>
<evidence type="ECO:0000313" key="10">
    <source>
        <dbReference type="Proteomes" id="UP000016033"/>
    </source>
</evidence>
<dbReference type="Gene3D" id="3.30.1490.480">
    <property type="entry name" value="Endolytic murein transglycosylase"/>
    <property type="match status" value="1"/>
</dbReference>
<evidence type="ECO:0000256" key="4">
    <source>
        <dbReference type="ARBA" id="ARBA00023136"/>
    </source>
</evidence>
<dbReference type="AlphaFoldDB" id="T5KDG8"/>
<evidence type="ECO:0000256" key="1">
    <source>
        <dbReference type="ARBA" id="ARBA00022475"/>
    </source>
</evidence>
<feature type="compositionally biased region" description="Polar residues" evidence="8">
    <location>
        <begin position="26"/>
        <end position="36"/>
    </location>
</feature>
<dbReference type="GO" id="GO:0008932">
    <property type="term" value="F:lytic endotransglycosylase activity"/>
    <property type="evidence" value="ECO:0007669"/>
    <property type="project" value="UniProtKB-UniRule"/>
</dbReference>
<keyword evidence="1 7" id="KW-1003">Cell membrane</keyword>
<evidence type="ECO:0000256" key="3">
    <source>
        <dbReference type="ARBA" id="ARBA00022989"/>
    </source>
</evidence>
<dbReference type="InterPro" id="IPR003770">
    <property type="entry name" value="MLTG-like"/>
</dbReference>
<dbReference type="Gene3D" id="3.30.160.60">
    <property type="entry name" value="Classic Zinc Finger"/>
    <property type="match status" value="1"/>
</dbReference>
<proteinExistence type="inferred from homology"/>
<sequence length="506" mass="53255">MSERDSATPRHDPDSRLGDLFENLPDPTQQIPTVDNSAPAPGSRRAAREAAAGEGTATPVGGTARTPAEPSPVPVRGSADDAVTADAAPSPTPVRASADAAETPTRALPQAVPAAGTGRTSAAAETPEPVIGGGLDDLFAPHDDHVPAAPKKKRRKGCLIALIIVLAVLGGIAAAGAWAWNTYGDKISDAMGWGESKDWEPGLANGEALVTIKQGDTGGPVSTALYEAGVTKTEDVFYDYIVEENLAVTFYPGVYRLQKKMTAEAALAALKDDANKMANAVSVSEGGTIVSSLPGMAETLGLPLADFEAAVQDPSAYGVDAPSLEGWLFPAVYEFDPGVTAPQVIQRMVDRTRESLDAAGVPAADAERILTIASIIQREGRLDDFAKVSRVIQNRLDIDMKLQMDSTAQYGYGSLHEGVVSSSKEALEDDNEWNTYVRTGLPATPIASPSDAAIKAAMQPADGPWLYFVTINLATGETQFSETMAEHEQGIEKWREWCRANPDGGC</sequence>
<dbReference type="PATRIC" id="fig|1333857.3.peg.2682"/>
<evidence type="ECO:0000256" key="6">
    <source>
        <dbReference type="ARBA" id="ARBA00023316"/>
    </source>
</evidence>
<feature type="compositionally biased region" description="Basic and acidic residues" evidence="8">
    <location>
        <begin position="1"/>
        <end position="19"/>
    </location>
</feature>
<feature type="transmembrane region" description="Helical" evidence="7">
    <location>
        <begin position="159"/>
        <end position="180"/>
    </location>
</feature>
<dbReference type="RefSeq" id="WP_021200625.1">
    <property type="nucleotide sequence ID" value="NZ_ATAO01000206.1"/>
</dbReference>
<keyword evidence="3 7" id="KW-1133">Transmembrane helix</keyword>
<evidence type="ECO:0000256" key="5">
    <source>
        <dbReference type="ARBA" id="ARBA00023239"/>
    </source>
</evidence>
<dbReference type="GO" id="GO:0005886">
    <property type="term" value="C:plasma membrane"/>
    <property type="evidence" value="ECO:0007669"/>
    <property type="project" value="UniProtKB-SubCell"/>
</dbReference>
<keyword evidence="4 7" id="KW-0472">Membrane</keyword>
<gene>
    <name evidence="7" type="primary">mltG</name>
    <name evidence="9" type="ORF">L687_03485</name>
</gene>
<dbReference type="GO" id="GO:0009252">
    <property type="term" value="P:peptidoglycan biosynthetic process"/>
    <property type="evidence" value="ECO:0007669"/>
    <property type="project" value="UniProtKB-UniRule"/>
</dbReference>
<comment type="function">
    <text evidence="7">Functions as a peptidoglycan terminase that cleaves nascent peptidoglycan strands endolytically to terminate their elongation.</text>
</comment>
<evidence type="ECO:0000256" key="8">
    <source>
        <dbReference type="SAM" id="MobiDB-lite"/>
    </source>
</evidence>
<name>T5KDG8_MICMQ</name>
<keyword evidence="6 7" id="KW-0961">Cell wall biogenesis/degradation</keyword>
<dbReference type="PANTHER" id="PTHR30518">
    <property type="entry name" value="ENDOLYTIC MUREIN TRANSGLYCOSYLASE"/>
    <property type="match status" value="1"/>
</dbReference>
<keyword evidence="5 7" id="KW-0456">Lyase</keyword>
<feature type="compositionally biased region" description="Low complexity" evidence="8">
    <location>
        <begin position="37"/>
        <end position="64"/>
    </location>
</feature>
<dbReference type="GO" id="GO:0071555">
    <property type="term" value="P:cell wall organization"/>
    <property type="evidence" value="ECO:0007669"/>
    <property type="project" value="UniProtKB-KW"/>
</dbReference>
<evidence type="ECO:0000256" key="2">
    <source>
        <dbReference type="ARBA" id="ARBA00022692"/>
    </source>
</evidence>
<dbReference type="HAMAP" id="MF_02065">
    <property type="entry name" value="MltG"/>
    <property type="match status" value="1"/>
</dbReference>
<dbReference type="PANTHER" id="PTHR30518:SF2">
    <property type="entry name" value="ENDOLYTIC MUREIN TRANSGLYCOSYLASE"/>
    <property type="match status" value="1"/>
</dbReference>
<feature type="region of interest" description="Disordered" evidence="8">
    <location>
        <begin position="1"/>
        <end position="134"/>
    </location>
</feature>
<feature type="site" description="Important for catalytic activity" evidence="7">
    <location>
        <position position="379"/>
    </location>
</feature>
<evidence type="ECO:0000313" key="9">
    <source>
        <dbReference type="EMBL" id="EQM74532.1"/>
    </source>
</evidence>
<dbReference type="NCBIfam" id="TIGR00247">
    <property type="entry name" value="endolytic transglycosylase MltG"/>
    <property type="match status" value="1"/>
</dbReference>